<dbReference type="PROSITE" id="PS51257">
    <property type="entry name" value="PROKAR_LIPOPROTEIN"/>
    <property type="match status" value="1"/>
</dbReference>
<sequence>MRNSALQFLLVLLLFLAACSSGSSDQEANYDGASENKSMETKMSEEQQSRPAPPNGAEYDNMFFEDYGTNPFVSTEDDTLSTFAMDVDTGSYSVARNYIKRGELPPDEAVRVEEFVNYFGSNLQAPTNNTFAIGVDGVKSPFGDGYHLLRISMKGKEIKVEERKSANLTFVIDVSGSMNRESRLGLVKKSLKMLVDELQPQDKVGIVTYGSQGRVVLEPTSIDEKNRVIRAIEKLQPEGSTNAEEGLTLGYSLAREYFTEGSINRVVLASDGVANVGKTGHKEILKEIKEYAQEDIKLSTLGFGMGNYNDVLMEQLANNGDGNYAYIDSFSEARRVFMEELTGTLQTIAKDAKIQVEFDPKKVDRYRLLGFENRDVKDEDFKDDSVDGGEVGAGHSVTALYEVKLKEGIDELGKISLRYFSEDKHEVEEVQKPLSISEDVNPSKNLMFLASVAEFAEILGESYWAKESSLESVLELAQSSAQNEEQFAFVELVKDAIAIGR</sequence>
<dbReference type="InterPro" id="IPR021908">
    <property type="entry name" value="YfbK_C"/>
</dbReference>
<dbReference type="InterPro" id="IPR051266">
    <property type="entry name" value="CLCR"/>
</dbReference>
<dbReference type="SUPFAM" id="SSF53300">
    <property type="entry name" value="vWA-like"/>
    <property type="match status" value="1"/>
</dbReference>
<feature type="region of interest" description="Disordered" evidence="1">
    <location>
        <begin position="23"/>
        <end position="59"/>
    </location>
</feature>
<evidence type="ECO:0000259" key="3">
    <source>
        <dbReference type="PROSITE" id="PS50234"/>
    </source>
</evidence>
<dbReference type="eggNOG" id="COG2304">
    <property type="taxonomic scope" value="Bacteria"/>
</dbReference>
<feature type="signal peptide" evidence="2">
    <location>
        <begin position="1"/>
        <end position="23"/>
    </location>
</feature>
<evidence type="ECO:0000313" key="4">
    <source>
        <dbReference type="EMBL" id="KGX91421.1"/>
    </source>
</evidence>
<dbReference type="Pfam" id="PF12450">
    <property type="entry name" value="vWF_A"/>
    <property type="match status" value="1"/>
</dbReference>
<dbReference type="STRING" id="1385511.GCA_000425225_01428"/>
<keyword evidence="5" id="KW-1185">Reference proteome</keyword>
<dbReference type="EMBL" id="AVPF01000002">
    <property type="protein sequence ID" value="KGX91421.1"/>
    <property type="molecule type" value="Genomic_DNA"/>
</dbReference>
<feature type="domain" description="VWFA" evidence="3">
    <location>
        <begin position="167"/>
        <end position="341"/>
    </location>
</feature>
<dbReference type="InterPro" id="IPR022156">
    <property type="entry name" value="Uncharacterised_YfbK_N"/>
</dbReference>
<dbReference type="Proteomes" id="UP000030403">
    <property type="component" value="Unassembled WGS sequence"/>
</dbReference>
<dbReference type="OrthoDB" id="9805121at2"/>
<dbReference type="Pfam" id="PF00092">
    <property type="entry name" value="VWA"/>
    <property type="match status" value="1"/>
</dbReference>
<comment type="caution">
    <text evidence="4">The sequence shown here is derived from an EMBL/GenBank/DDBJ whole genome shotgun (WGS) entry which is preliminary data.</text>
</comment>
<organism evidence="4 5">
    <name type="scientific">Pontibacillus marinus BH030004 = DSM 16465</name>
    <dbReference type="NCBI Taxonomy" id="1385511"/>
    <lineage>
        <taxon>Bacteria</taxon>
        <taxon>Bacillati</taxon>
        <taxon>Bacillota</taxon>
        <taxon>Bacilli</taxon>
        <taxon>Bacillales</taxon>
        <taxon>Bacillaceae</taxon>
        <taxon>Pontibacillus</taxon>
    </lineage>
</organism>
<dbReference type="SMART" id="SM00327">
    <property type="entry name" value="VWA"/>
    <property type="match status" value="1"/>
</dbReference>
<evidence type="ECO:0000256" key="2">
    <source>
        <dbReference type="SAM" id="SignalP"/>
    </source>
</evidence>
<evidence type="ECO:0000313" key="5">
    <source>
        <dbReference type="Proteomes" id="UP000030403"/>
    </source>
</evidence>
<dbReference type="InterPro" id="IPR002035">
    <property type="entry name" value="VWF_A"/>
</dbReference>
<proteinExistence type="predicted"/>
<dbReference type="PROSITE" id="PS50234">
    <property type="entry name" value="VWFA"/>
    <property type="match status" value="1"/>
</dbReference>
<dbReference type="PANTHER" id="PTHR10579:SF43">
    <property type="entry name" value="ZINC FINGER (C3HC4-TYPE RING FINGER) FAMILY PROTEIN"/>
    <property type="match status" value="1"/>
</dbReference>
<dbReference type="CDD" id="cd01465">
    <property type="entry name" value="vWA_subgroup"/>
    <property type="match status" value="1"/>
</dbReference>
<dbReference type="InterPro" id="IPR036465">
    <property type="entry name" value="vWFA_dom_sf"/>
</dbReference>
<dbReference type="Gene3D" id="3.40.50.410">
    <property type="entry name" value="von Willebrand factor, type A domain"/>
    <property type="match status" value="1"/>
</dbReference>
<dbReference type="AlphaFoldDB" id="A0A0A5GDZ0"/>
<feature type="compositionally biased region" description="Basic and acidic residues" evidence="1">
    <location>
        <begin position="37"/>
        <end position="48"/>
    </location>
</feature>
<dbReference type="Pfam" id="PF12034">
    <property type="entry name" value="YfbK_C"/>
    <property type="match status" value="2"/>
</dbReference>
<reference evidence="4 5" key="1">
    <citation type="submission" date="2013-08" db="EMBL/GenBank/DDBJ databases">
        <authorList>
            <person name="Huang J."/>
            <person name="Wang G."/>
        </authorList>
    </citation>
    <scope>NUCLEOTIDE SEQUENCE [LARGE SCALE GENOMIC DNA]</scope>
    <source>
        <strain evidence="4 5">BH030004</strain>
    </source>
</reference>
<protein>
    <recommendedName>
        <fullName evidence="3">VWFA domain-containing protein</fullName>
    </recommendedName>
</protein>
<accession>A0A0A5GDZ0</accession>
<dbReference type="PANTHER" id="PTHR10579">
    <property type="entry name" value="CALCIUM-ACTIVATED CHLORIDE CHANNEL REGULATOR"/>
    <property type="match status" value="1"/>
</dbReference>
<keyword evidence="2" id="KW-0732">Signal</keyword>
<gene>
    <name evidence="4" type="ORF">N783_07635</name>
</gene>
<name>A0A0A5GDZ0_9BACI</name>
<feature type="chain" id="PRO_5039660059" description="VWFA domain-containing protein" evidence="2">
    <location>
        <begin position="24"/>
        <end position="501"/>
    </location>
</feature>
<dbReference type="RefSeq" id="WP_027445770.1">
    <property type="nucleotide sequence ID" value="NZ_AULJ01000013.1"/>
</dbReference>
<evidence type="ECO:0000256" key="1">
    <source>
        <dbReference type="SAM" id="MobiDB-lite"/>
    </source>
</evidence>